<keyword evidence="10 13" id="KW-0830">Ubiquinone</keyword>
<evidence type="ECO:0000256" key="6">
    <source>
        <dbReference type="ARBA" id="ARBA00022692"/>
    </source>
</evidence>
<keyword evidence="13" id="KW-0679">Respiratory chain</keyword>
<organism evidence="14">
    <name type="scientific">Hygrotus confluens</name>
    <dbReference type="NCBI Taxonomy" id="107884"/>
    <lineage>
        <taxon>Eukaryota</taxon>
        <taxon>Metazoa</taxon>
        <taxon>Ecdysozoa</taxon>
        <taxon>Arthropoda</taxon>
        <taxon>Hexapoda</taxon>
        <taxon>Insecta</taxon>
        <taxon>Pterygota</taxon>
        <taxon>Neoptera</taxon>
        <taxon>Endopterygota</taxon>
        <taxon>Coleoptera</taxon>
        <taxon>Adephaga</taxon>
        <taxon>Dytiscoidea</taxon>
        <taxon>Dytiscidae</taxon>
        <taxon>Hydroporinae</taxon>
        <taxon>Hygrotini</taxon>
        <taxon>Hygrotus</taxon>
        <taxon>Coelambus</taxon>
    </lineage>
</organism>
<proteinExistence type="inferred from homology"/>
<sequence>MILMTLIMAFIIILIAIITMSIASILSKKTFMDREKNSPFECGFDPINSARLPFSLQFFLIAVIFLIFDVEIALLLPMIMIYKISNIKIMILMTFFFIIILLIGLYHEWHQGALNWKIWDYS</sequence>
<dbReference type="InterPro" id="IPR038430">
    <property type="entry name" value="NDAH_ubi_oxred_su3_sf"/>
</dbReference>
<evidence type="ECO:0000256" key="4">
    <source>
        <dbReference type="ARBA" id="ARBA00021007"/>
    </source>
</evidence>
<reference evidence="14" key="1">
    <citation type="journal article" date="2016" name="Mol. Ecol. Resour.">
        <title>Lessons from genome skimming of arthropod-preserving ethanol.</title>
        <authorList>
            <person name="Linard B."/>
            <person name="Arribas P."/>
            <person name="Andujar C."/>
            <person name="Crampton-Platt A."/>
            <person name="Vogler A.P."/>
        </authorList>
    </citation>
    <scope>NUCLEOTIDE SEQUENCE</scope>
</reference>
<dbReference type="GO" id="GO:0030964">
    <property type="term" value="C:NADH dehydrogenase complex"/>
    <property type="evidence" value="ECO:0007669"/>
    <property type="project" value="TreeGrafter"/>
</dbReference>
<dbReference type="GO" id="GO:0031966">
    <property type="term" value="C:mitochondrial membrane"/>
    <property type="evidence" value="ECO:0007669"/>
    <property type="project" value="UniProtKB-SubCell"/>
</dbReference>
<dbReference type="FunFam" id="1.20.58.1610:FF:000004">
    <property type="entry name" value="NADH-quinone oxidoreductase subunit A"/>
    <property type="match status" value="1"/>
</dbReference>
<comment type="catalytic activity">
    <reaction evidence="12 13">
        <text>a ubiquinone + NADH + 5 H(+)(in) = a ubiquinol + NAD(+) + 4 H(+)(out)</text>
        <dbReference type="Rhea" id="RHEA:29091"/>
        <dbReference type="Rhea" id="RHEA-COMP:9565"/>
        <dbReference type="Rhea" id="RHEA-COMP:9566"/>
        <dbReference type="ChEBI" id="CHEBI:15378"/>
        <dbReference type="ChEBI" id="CHEBI:16389"/>
        <dbReference type="ChEBI" id="CHEBI:17976"/>
        <dbReference type="ChEBI" id="CHEBI:57540"/>
        <dbReference type="ChEBI" id="CHEBI:57945"/>
        <dbReference type="EC" id="7.1.1.2"/>
    </reaction>
</comment>
<keyword evidence="13" id="KW-0249">Electron transport</keyword>
<evidence type="ECO:0000256" key="9">
    <source>
        <dbReference type="ARBA" id="ARBA00023027"/>
    </source>
</evidence>
<evidence type="ECO:0000256" key="12">
    <source>
        <dbReference type="ARBA" id="ARBA00049551"/>
    </source>
</evidence>
<keyword evidence="8 13" id="KW-1133">Transmembrane helix</keyword>
<evidence type="ECO:0000256" key="7">
    <source>
        <dbReference type="ARBA" id="ARBA00022967"/>
    </source>
</evidence>
<evidence type="ECO:0000256" key="8">
    <source>
        <dbReference type="ARBA" id="ARBA00022989"/>
    </source>
</evidence>
<comment type="similarity">
    <text evidence="2 13">Belongs to the complex I subunit 3 family.</text>
</comment>
<evidence type="ECO:0000256" key="2">
    <source>
        <dbReference type="ARBA" id="ARBA00008472"/>
    </source>
</evidence>
<feature type="transmembrane region" description="Helical" evidence="13">
    <location>
        <begin position="87"/>
        <end position="107"/>
    </location>
</feature>
<dbReference type="Pfam" id="PF00507">
    <property type="entry name" value="Oxidored_q4"/>
    <property type="match status" value="1"/>
</dbReference>
<protein>
    <recommendedName>
        <fullName evidence="4 13">NADH-ubiquinone oxidoreductase chain 3</fullName>
        <ecNumber evidence="3 13">7.1.1.2</ecNumber>
    </recommendedName>
</protein>
<keyword evidence="5 13" id="KW-0813">Transport</keyword>
<comment type="subcellular location">
    <subcellularLocation>
        <location evidence="1">Membrane</location>
        <topology evidence="1">Multi-pass membrane protein</topology>
    </subcellularLocation>
    <subcellularLocation>
        <location evidence="13">Mitochondrion membrane</location>
        <topology evidence="13">Multi-pass membrane protein</topology>
    </subcellularLocation>
</comment>
<evidence type="ECO:0000256" key="10">
    <source>
        <dbReference type="ARBA" id="ARBA00023075"/>
    </source>
</evidence>
<evidence type="ECO:0000256" key="11">
    <source>
        <dbReference type="ARBA" id="ARBA00023136"/>
    </source>
</evidence>
<dbReference type="AlphaFoldDB" id="A0A191ZRM9"/>
<keyword evidence="11 13" id="KW-0472">Membrane</keyword>
<evidence type="ECO:0000256" key="5">
    <source>
        <dbReference type="ARBA" id="ARBA00022448"/>
    </source>
</evidence>
<keyword evidence="7 13" id="KW-1278">Translocase</keyword>
<dbReference type="GO" id="GO:0008137">
    <property type="term" value="F:NADH dehydrogenase (ubiquinone) activity"/>
    <property type="evidence" value="ECO:0007669"/>
    <property type="project" value="UniProtKB-UniRule"/>
</dbReference>
<feature type="transmembrane region" description="Helical" evidence="13">
    <location>
        <begin position="58"/>
        <end position="81"/>
    </location>
</feature>
<feature type="transmembrane region" description="Helical" evidence="13">
    <location>
        <begin position="6"/>
        <end position="26"/>
    </location>
</feature>
<evidence type="ECO:0000313" key="14">
    <source>
        <dbReference type="EMBL" id="ANJ70530.1"/>
    </source>
</evidence>
<gene>
    <name evidence="14" type="primary">nad3</name>
</gene>
<geneLocation type="mitochondrion" evidence="14"/>
<evidence type="ECO:0000256" key="3">
    <source>
        <dbReference type="ARBA" id="ARBA00012944"/>
    </source>
</evidence>
<accession>A0A191ZRM9</accession>
<dbReference type="PANTHER" id="PTHR11058">
    <property type="entry name" value="NADH-UBIQUINONE OXIDOREDUCTASE CHAIN 3"/>
    <property type="match status" value="1"/>
</dbReference>
<keyword evidence="6 13" id="KW-0812">Transmembrane</keyword>
<name>A0A191ZRM9_9DYTI</name>
<keyword evidence="13 14" id="KW-0496">Mitochondrion</keyword>
<evidence type="ECO:0000256" key="1">
    <source>
        <dbReference type="ARBA" id="ARBA00004141"/>
    </source>
</evidence>
<dbReference type="InterPro" id="IPR000440">
    <property type="entry name" value="NADH_UbQ/plastoQ_OxRdtase_su3"/>
</dbReference>
<keyword evidence="9 13" id="KW-0520">NAD</keyword>
<dbReference type="EMBL" id="KT876901">
    <property type="protein sequence ID" value="ANJ70530.1"/>
    <property type="molecule type" value="Genomic_DNA"/>
</dbReference>
<dbReference type="PANTHER" id="PTHR11058:SF9">
    <property type="entry name" value="NADH-UBIQUINONE OXIDOREDUCTASE CHAIN 3"/>
    <property type="match status" value="1"/>
</dbReference>
<comment type="function">
    <text evidence="13">Core subunit of the mitochondrial membrane respiratory chain NADH dehydrogenase (Complex I) which catalyzes electron transfer from NADH through the respiratory chain, using ubiquinone as an electron acceptor. Essential for the catalytic activity of complex I.</text>
</comment>
<dbReference type="Gene3D" id="1.20.58.1610">
    <property type="entry name" value="NADH:ubiquinone/plastoquinone oxidoreductase, chain 3"/>
    <property type="match status" value="1"/>
</dbReference>
<evidence type="ECO:0000256" key="13">
    <source>
        <dbReference type="RuleBase" id="RU003640"/>
    </source>
</evidence>
<dbReference type="EC" id="7.1.1.2" evidence="3 13"/>